<sequence length="87" mass="8757">MAWPYGPPGARCRLVPAVTGPRCEQPDVSGGGEDGPPPGAEALAGSGVRVAPVPDCGHHITLDNPEAFVRAPAKAPAVTVPQPDLAD</sequence>
<dbReference type="AlphaFoldDB" id="A0A918I0X5"/>
<feature type="region of interest" description="Disordered" evidence="1">
    <location>
        <begin position="23"/>
        <end position="44"/>
    </location>
</feature>
<name>A0A918I0X5_9ACTN</name>
<reference evidence="2" key="2">
    <citation type="submission" date="2020-09" db="EMBL/GenBank/DDBJ databases">
        <authorList>
            <person name="Sun Q."/>
            <person name="Ohkuma M."/>
        </authorList>
    </citation>
    <scope>NUCLEOTIDE SEQUENCE</scope>
    <source>
        <strain evidence="2">JCM 4391</strain>
    </source>
</reference>
<evidence type="ECO:0008006" key="4">
    <source>
        <dbReference type="Google" id="ProtNLM"/>
    </source>
</evidence>
<proteinExistence type="predicted"/>
<evidence type="ECO:0000256" key="1">
    <source>
        <dbReference type="SAM" id="MobiDB-lite"/>
    </source>
</evidence>
<evidence type="ECO:0000313" key="2">
    <source>
        <dbReference type="EMBL" id="GGU49602.1"/>
    </source>
</evidence>
<accession>A0A918I0X5</accession>
<reference evidence="2" key="1">
    <citation type="journal article" date="2014" name="Int. J. Syst. Evol. Microbiol.">
        <title>Complete genome sequence of Corynebacterium casei LMG S-19264T (=DSM 44701T), isolated from a smear-ripened cheese.</title>
        <authorList>
            <consortium name="US DOE Joint Genome Institute (JGI-PGF)"/>
            <person name="Walter F."/>
            <person name="Albersmeier A."/>
            <person name="Kalinowski J."/>
            <person name="Ruckert C."/>
        </authorList>
    </citation>
    <scope>NUCLEOTIDE SEQUENCE</scope>
    <source>
        <strain evidence="2">JCM 4391</strain>
    </source>
</reference>
<evidence type="ECO:0000313" key="3">
    <source>
        <dbReference type="Proteomes" id="UP000636661"/>
    </source>
</evidence>
<gene>
    <name evidence="2" type="ORF">GCM10010274_42720</name>
</gene>
<dbReference type="EMBL" id="BMTP01000011">
    <property type="protein sequence ID" value="GGU49602.1"/>
    <property type="molecule type" value="Genomic_DNA"/>
</dbReference>
<organism evidence="2 3">
    <name type="scientific">Streptomyces lavendofoliae</name>
    <dbReference type="NCBI Taxonomy" id="67314"/>
    <lineage>
        <taxon>Bacteria</taxon>
        <taxon>Bacillati</taxon>
        <taxon>Actinomycetota</taxon>
        <taxon>Actinomycetes</taxon>
        <taxon>Kitasatosporales</taxon>
        <taxon>Streptomycetaceae</taxon>
        <taxon>Streptomyces</taxon>
    </lineage>
</organism>
<protein>
    <recommendedName>
        <fullName evidence="4">Alpha/beta hydrolase</fullName>
    </recommendedName>
</protein>
<dbReference type="Proteomes" id="UP000636661">
    <property type="component" value="Unassembled WGS sequence"/>
</dbReference>
<keyword evidence="3" id="KW-1185">Reference proteome</keyword>
<comment type="caution">
    <text evidence="2">The sequence shown here is derived from an EMBL/GenBank/DDBJ whole genome shotgun (WGS) entry which is preliminary data.</text>
</comment>